<dbReference type="InterPro" id="IPR005554">
    <property type="entry name" value="NOL6/Upt22"/>
</dbReference>
<organism evidence="6 7">
    <name type="scientific">Microdochium bolleyi</name>
    <dbReference type="NCBI Taxonomy" id="196109"/>
    <lineage>
        <taxon>Eukaryota</taxon>
        <taxon>Fungi</taxon>
        <taxon>Dikarya</taxon>
        <taxon>Ascomycota</taxon>
        <taxon>Pezizomycotina</taxon>
        <taxon>Sordariomycetes</taxon>
        <taxon>Xylariomycetidae</taxon>
        <taxon>Xylariales</taxon>
        <taxon>Microdochiaceae</taxon>
        <taxon>Microdochium</taxon>
    </lineage>
</organism>
<dbReference type="Proteomes" id="UP000070501">
    <property type="component" value="Unassembled WGS sequence"/>
</dbReference>
<dbReference type="InParanoid" id="A0A136IWW4"/>
<feature type="domain" description="Nrap protein" evidence="2">
    <location>
        <begin position="2"/>
        <end position="152"/>
    </location>
</feature>
<reference evidence="7" key="1">
    <citation type="submission" date="2016-02" db="EMBL/GenBank/DDBJ databases">
        <title>Draft genome sequence of Microdochium bolleyi, a fungal endophyte of beachgrass.</title>
        <authorList>
            <consortium name="DOE Joint Genome Institute"/>
            <person name="David A.S."/>
            <person name="May G."/>
            <person name="Haridas S."/>
            <person name="Lim J."/>
            <person name="Wang M."/>
            <person name="Labutti K."/>
            <person name="Lipzen A."/>
            <person name="Barry K."/>
            <person name="Grigoriev I.V."/>
        </authorList>
    </citation>
    <scope>NUCLEOTIDE SEQUENCE [LARGE SCALE GENOMIC DNA]</scope>
    <source>
        <strain evidence="7">J235TASD1</strain>
    </source>
</reference>
<keyword evidence="1" id="KW-0698">rRNA processing</keyword>
<dbReference type="GO" id="GO:0032040">
    <property type="term" value="C:small-subunit processome"/>
    <property type="evidence" value="ECO:0007669"/>
    <property type="project" value="TreeGrafter"/>
</dbReference>
<comment type="subcellular location">
    <subcellularLocation>
        <location evidence="1">Nucleus</location>
        <location evidence="1">Nucleolus</location>
    </subcellularLocation>
</comment>
<dbReference type="Pfam" id="PF17407">
    <property type="entry name" value="Nrap_D6"/>
    <property type="match status" value="1"/>
</dbReference>
<dbReference type="EMBL" id="KQ964255">
    <property type="protein sequence ID" value="KXJ89431.1"/>
    <property type="molecule type" value="Genomic_DNA"/>
</dbReference>
<comment type="similarity">
    <text evidence="1">Belongs to the NRAP family.</text>
</comment>
<evidence type="ECO:0000259" key="5">
    <source>
        <dbReference type="Pfam" id="PF17407"/>
    </source>
</evidence>
<dbReference type="InterPro" id="IPR035369">
    <property type="entry name" value="Nrap_D4"/>
</dbReference>
<gene>
    <name evidence="6" type="ORF">Micbo1qcDRAFT_165512</name>
</gene>
<dbReference type="Pfam" id="PF17406">
    <property type="entry name" value="Nrap_D5"/>
    <property type="match status" value="1"/>
</dbReference>
<dbReference type="InterPro" id="IPR035370">
    <property type="entry name" value="Nrap_D5"/>
</dbReference>
<evidence type="ECO:0000259" key="2">
    <source>
        <dbReference type="Pfam" id="PF17404"/>
    </source>
</evidence>
<dbReference type="Gene3D" id="3.30.70.3030">
    <property type="match status" value="1"/>
</dbReference>
<dbReference type="GO" id="GO:0032545">
    <property type="term" value="C:CURI complex"/>
    <property type="evidence" value="ECO:0007669"/>
    <property type="project" value="TreeGrafter"/>
</dbReference>
<keyword evidence="1" id="KW-0687">Ribonucleoprotein</keyword>
<proteinExistence type="inferred from homology"/>
<evidence type="ECO:0000259" key="4">
    <source>
        <dbReference type="Pfam" id="PF17406"/>
    </source>
</evidence>
<evidence type="ECO:0000256" key="1">
    <source>
        <dbReference type="RuleBase" id="RU364032"/>
    </source>
</evidence>
<dbReference type="GO" id="GO:0003723">
    <property type="term" value="F:RNA binding"/>
    <property type="evidence" value="ECO:0007669"/>
    <property type="project" value="UniProtKB-KW"/>
</dbReference>
<evidence type="ECO:0000313" key="6">
    <source>
        <dbReference type="EMBL" id="KXJ89431.1"/>
    </source>
</evidence>
<dbReference type="PANTHER" id="PTHR17972">
    <property type="entry name" value="NUCLEOLAR RNA-ASSOCIATED PROTEIN"/>
    <property type="match status" value="1"/>
</dbReference>
<feature type="non-terminal residue" evidence="6">
    <location>
        <position position="658"/>
    </location>
</feature>
<keyword evidence="7" id="KW-1185">Reference proteome</keyword>
<dbReference type="Pfam" id="PF17404">
    <property type="entry name" value="Nrap_D3"/>
    <property type="match status" value="1"/>
</dbReference>
<feature type="domain" description="Nrap protein" evidence="4">
    <location>
        <begin position="362"/>
        <end position="517"/>
    </location>
</feature>
<evidence type="ECO:0000313" key="7">
    <source>
        <dbReference type="Proteomes" id="UP000070501"/>
    </source>
</evidence>
<dbReference type="GO" id="GO:0034456">
    <property type="term" value="C:UTP-C complex"/>
    <property type="evidence" value="ECO:0007669"/>
    <property type="project" value="TreeGrafter"/>
</dbReference>
<protein>
    <recommendedName>
        <fullName evidence="1">U3 small nucleolar RNA-associated protein 22</fullName>
    </recommendedName>
</protein>
<name>A0A136IWW4_9PEZI</name>
<sequence>MFDLLLRITLPTSKELIPRTSDCKGVVVDYSERVYQILKRALGERATQIHIEISKASDSWSTSSSAPKHKHRTLLVGISIDPSKASQAREFGPSHEEKKDAAKFRDFWGDKAELWQFPDGNIVESLDWTAFGHLGYVGISEAIIRYILKLRLQVDHSNVVFCAEEFNSIVSFSPADKTSYTAARQAFETLERDIRGLQDLPLHVKQIAAIAPELRQASIRVPESDPRKLAQPMGVVISFEASGKWPENLAAIQRAKVAFLLKIGSSLEESNEAIKTHLGLEDAQMDVENLAFLDIVYQNGIAFRLRVQSDLEDTLLERKTRDKTLERHERTEASELLAAAKLKYTILPLHNQMIATYCTRLAALSPAIRLVKQWFSSHKLSCHFSEELVELFTLQAFLRPYPWNVPSSATTGFLRTLYLLSRWDWRDEPLIIDTAESLSASQKAEINTRFEAWRKIDPNMNRTTLFVATSQDASGTAYTADGPSKVIAARMTSLARSACKLVKERAADIDARSLFQTSLRDYDIVIHLSPKTIRSLQRPEGAKTSVFKNLDSLTSATKASALPLLESPARSLLDQLNAIFSGPLLFFHGGADEDTVIAALWNPQLHARSFSIHMPCSFKPVGGDEGEQQQLYDVDKQAITAEIARIGGDMIERIEVKG</sequence>
<dbReference type="Pfam" id="PF17405">
    <property type="entry name" value="Nrap_D4"/>
    <property type="match status" value="1"/>
</dbReference>
<dbReference type="PANTHER" id="PTHR17972:SF0">
    <property type="entry name" value="NUCLEOLAR PROTEIN 6"/>
    <property type="match status" value="1"/>
</dbReference>
<dbReference type="InterPro" id="IPR035371">
    <property type="entry name" value="Nrap_D6"/>
</dbReference>
<dbReference type="FunCoup" id="A0A136IWW4">
    <property type="interactions" value="942"/>
</dbReference>
<evidence type="ECO:0000259" key="3">
    <source>
        <dbReference type="Pfam" id="PF17405"/>
    </source>
</evidence>
<keyword evidence="1" id="KW-0694">RNA-binding</keyword>
<keyword evidence="1" id="KW-0690">Ribosome biogenesis</keyword>
<dbReference type="GO" id="GO:0006409">
    <property type="term" value="P:tRNA export from nucleus"/>
    <property type="evidence" value="ECO:0007669"/>
    <property type="project" value="TreeGrafter"/>
</dbReference>
<dbReference type="STRING" id="196109.A0A136IWW4"/>
<keyword evidence="1" id="KW-0539">Nucleus</keyword>
<feature type="domain" description="Nrap protein" evidence="3">
    <location>
        <begin position="175"/>
        <end position="359"/>
    </location>
</feature>
<accession>A0A136IWW4</accession>
<dbReference type="AlphaFoldDB" id="A0A136IWW4"/>
<dbReference type="GO" id="GO:0006364">
    <property type="term" value="P:rRNA processing"/>
    <property type="evidence" value="ECO:0007669"/>
    <property type="project" value="UniProtKB-KW"/>
</dbReference>
<dbReference type="OrthoDB" id="10251401at2759"/>
<feature type="domain" description="Nrap protein" evidence="5">
    <location>
        <begin position="519"/>
        <end position="654"/>
    </location>
</feature>
<dbReference type="InterPro" id="IPR035368">
    <property type="entry name" value="Nrap_D3"/>
</dbReference>